<comment type="caution">
    <text evidence="1">The sequence shown here is derived from an EMBL/GenBank/DDBJ whole genome shotgun (WGS) entry which is preliminary data.</text>
</comment>
<sequence length="198" mass="22207">MIVPVCVSTIQNPSKEQLVYALLDTQSDNTFISEEISNHSQANSHPVKLKLTTMLGVHAMVKSWRVSGLRVRGYHSSTHIDLPPSYTKDYIPFNFDNIPTNEMAKQRPHMSEIVDKMPPLLSYDVGLLIGFNCPRTLAPKQVLLGKDNEPFATQTDLGWSFVGYSTSGLMETETSLFHRVMVKEPSPIIPMDVINTPF</sequence>
<name>A0AA88MNT4_CHASR</name>
<dbReference type="PANTHER" id="PTHR47331:SF5">
    <property type="entry name" value="RIBONUCLEASE H"/>
    <property type="match status" value="1"/>
</dbReference>
<accession>A0AA88MNT4</accession>
<evidence type="ECO:0000313" key="1">
    <source>
        <dbReference type="EMBL" id="KAK2839524.1"/>
    </source>
</evidence>
<gene>
    <name evidence="1" type="ORF">Q5P01_013264</name>
</gene>
<keyword evidence="2" id="KW-1185">Reference proteome</keyword>
<dbReference type="AlphaFoldDB" id="A0AA88MNT4"/>
<protein>
    <recommendedName>
        <fullName evidence="3">Peptidase aspartic putative domain-containing protein</fullName>
    </recommendedName>
</protein>
<evidence type="ECO:0000313" key="2">
    <source>
        <dbReference type="Proteomes" id="UP001187415"/>
    </source>
</evidence>
<dbReference type="PANTHER" id="PTHR47331">
    <property type="entry name" value="PHD-TYPE DOMAIN-CONTAINING PROTEIN"/>
    <property type="match status" value="1"/>
</dbReference>
<organism evidence="1 2">
    <name type="scientific">Channa striata</name>
    <name type="common">Snakehead murrel</name>
    <name type="synonym">Ophicephalus striatus</name>
    <dbReference type="NCBI Taxonomy" id="64152"/>
    <lineage>
        <taxon>Eukaryota</taxon>
        <taxon>Metazoa</taxon>
        <taxon>Chordata</taxon>
        <taxon>Craniata</taxon>
        <taxon>Vertebrata</taxon>
        <taxon>Euteleostomi</taxon>
        <taxon>Actinopterygii</taxon>
        <taxon>Neopterygii</taxon>
        <taxon>Teleostei</taxon>
        <taxon>Neoteleostei</taxon>
        <taxon>Acanthomorphata</taxon>
        <taxon>Anabantaria</taxon>
        <taxon>Anabantiformes</taxon>
        <taxon>Channoidei</taxon>
        <taxon>Channidae</taxon>
        <taxon>Channa</taxon>
    </lineage>
</organism>
<dbReference type="Proteomes" id="UP001187415">
    <property type="component" value="Unassembled WGS sequence"/>
</dbReference>
<evidence type="ECO:0008006" key="3">
    <source>
        <dbReference type="Google" id="ProtNLM"/>
    </source>
</evidence>
<proteinExistence type="predicted"/>
<dbReference type="EMBL" id="JAUPFM010000010">
    <property type="protein sequence ID" value="KAK2839524.1"/>
    <property type="molecule type" value="Genomic_DNA"/>
</dbReference>
<reference evidence="1" key="1">
    <citation type="submission" date="2023-07" db="EMBL/GenBank/DDBJ databases">
        <title>Chromosome-level Genome Assembly of Striped Snakehead (Channa striata).</title>
        <authorList>
            <person name="Liu H."/>
        </authorList>
    </citation>
    <scope>NUCLEOTIDE SEQUENCE</scope>
    <source>
        <strain evidence="1">Gz</strain>
        <tissue evidence="1">Muscle</tissue>
    </source>
</reference>